<dbReference type="OrthoDB" id="5419660at2"/>
<dbReference type="RefSeq" id="WP_044346191.1">
    <property type="nucleotide sequence ID" value="NZ_AZAC01000001.1"/>
</dbReference>
<comment type="caution">
    <text evidence="2">The sequence shown here is derived from an EMBL/GenBank/DDBJ whole genome shotgun (WGS) entry which is preliminary data.</text>
</comment>
<evidence type="ECO:0000313" key="2">
    <source>
        <dbReference type="EMBL" id="KIX15919.1"/>
    </source>
</evidence>
<evidence type="ECO:0000259" key="1">
    <source>
        <dbReference type="SMART" id="SM00065"/>
    </source>
</evidence>
<dbReference type="STRING" id="1429043.X474_01205"/>
<dbReference type="SUPFAM" id="SSF55781">
    <property type="entry name" value="GAF domain-like"/>
    <property type="match status" value="1"/>
</dbReference>
<feature type="domain" description="GAF" evidence="1">
    <location>
        <begin position="26"/>
        <end position="172"/>
    </location>
</feature>
<keyword evidence="3" id="KW-1185">Reference proteome</keyword>
<accession>A0A0D2JCP5</accession>
<sequence>MVTKSERRFYLRQFKVICHAIATYGDLNTLIQHLVEGTTRSFKAKGCSIMLLDEQENQMIHVASYGISDQYLNKGPVLFVDASHCSLYTGEAVFVENMQNDPRVQYPKAAEEEGIVSLLSIPIKCREVITGVLRIYFAEPRMLHDDDVESLAIMSELLGLVIDNNGLKNFLEHVKMALENLPLRML</sequence>
<protein>
    <submittedName>
        <fullName evidence="2">Phytochrome sensor protein</fullName>
    </submittedName>
</protein>
<dbReference type="Gene3D" id="3.30.450.40">
    <property type="match status" value="1"/>
</dbReference>
<reference evidence="2 3" key="1">
    <citation type="submission" date="2013-11" db="EMBL/GenBank/DDBJ databases">
        <title>Metagenomic analysis of a methanogenic consortium involved in long chain n-alkane degradation.</title>
        <authorList>
            <person name="Davidova I.A."/>
            <person name="Callaghan A.V."/>
            <person name="Wawrik B."/>
            <person name="Pruitt S."/>
            <person name="Marks C."/>
            <person name="Duncan K.E."/>
            <person name="Suflita J.M."/>
        </authorList>
    </citation>
    <scope>NUCLEOTIDE SEQUENCE [LARGE SCALE GENOMIC DNA]</scope>
    <source>
        <strain evidence="2 3">SPR</strain>
    </source>
</reference>
<evidence type="ECO:0000313" key="3">
    <source>
        <dbReference type="Proteomes" id="UP000032233"/>
    </source>
</evidence>
<dbReference type="InterPro" id="IPR003018">
    <property type="entry name" value="GAF"/>
</dbReference>
<proteinExistence type="predicted"/>
<dbReference type="InterPro" id="IPR029016">
    <property type="entry name" value="GAF-like_dom_sf"/>
</dbReference>
<dbReference type="EMBL" id="AZAC01000001">
    <property type="protein sequence ID" value="KIX15919.1"/>
    <property type="molecule type" value="Genomic_DNA"/>
</dbReference>
<dbReference type="AlphaFoldDB" id="A0A0D2JCP5"/>
<organism evidence="2 3">
    <name type="scientific">Dethiosulfatarculus sandiegensis</name>
    <dbReference type="NCBI Taxonomy" id="1429043"/>
    <lineage>
        <taxon>Bacteria</taxon>
        <taxon>Pseudomonadati</taxon>
        <taxon>Thermodesulfobacteriota</taxon>
        <taxon>Desulfarculia</taxon>
        <taxon>Desulfarculales</taxon>
        <taxon>Desulfarculaceae</taxon>
        <taxon>Dethiosulfatarculus</taxon>
    </lineage>
</organism>
<name>A0A0D2JCP5_9BACT</name>
<gene>
    <name evidence="2" type="ORF">X474_01205</name>
</gene>
<dbReference type="InParanoid" id="A0A0D2JCP5"/>
<dbReference type="Proteomes" id="UP000032233">
    <property type="component" value="Unassembled WGS sequence"/>
</dbReference>
<dbReference type="SMART" id="SM00065">
    <property type="entry name" value="GAF"/>
    <property type="match status" value="1"/>
</dbReference>
<dbReference type="Pfam" id="PF13185">
    <property type="entry name" value="GAF_2"/>
    <property type="match status" value="1"/>
</dbReference>